<feature type="compositionally biased region" description="Polar residues" evidence="1">
    <location>
        <begin position="299"/>
        <end position="328"/>
    </location>
</feature>
<keyword evidence="2" id="KW-0732">Signal</keyword>
<keyword evidence="4" id="KW-1185">Reference proteome</keyword>
<feature type="region of interest" description="Disordered" evidence="1">
    <location>
        <begin position="299"/>
        <end position="371"/>
    </location>
</feature>
<accession>F5RME0</accession>
<name>F5RME0_9FIRM</name>
<dbReference type="HOGENOM" id="CLU_039382_0_0_9"/>
<reference evidence="3 4" key="1">
    <citation type="submission" date="2011-04" db="EMBL/GenBank/DDBJ databases">
        <authorList>
            <person name="Muzny D."/>
            <person name="Qin X."/>
            <person name="Deng J."/>
            <person name="Jiang H."/>
            <person name="Liu Y."/>
            <person name="Qu J."/>
            <person name="Song X.-Z."/>
            <person name="Zhang L."/>
            <person name="Thornton R."/>
            <person name="Coyle M."/>
            <person name="Francisco L."/>
            <person name="Jackson L."/>
            <person name="Javaid M."/>
            <person name="Korchina V."/>
            <person name="Kovar C."/>
            <person name="Mata R."/>
            <person name="Mathew T."/>
            <person name="Ngo R."/>
            <person name="Nguyen L."/>
            <person name="Nguyen N."/>
            <person name="Okwuonu G."/>
            <person name="Ongeri F."/>
            <person name="Pham C."/>
            <person name="Simmons D."/>
            <person name="Wilczek-Boney K."/>
            <person name="Hale W."/>
            <person name="Jakkamsetti A."/>
            <person name="Pham P."/>
            <person name="Ruth R."/>
            <person name="San Lucas F."/>
            <person name="Warren J."/>
            <person name="Zhang J."/>
            <person name="Zhao Z."/>
            <person name="Zhou C."/>
            <person name="Zhu D."/>
            <person name="Lee S."/>
            <person name="Bess C."/>
            <person name="Blankenburg K."/>
            <person name="Forbes L."/>
            <person name="Fu Q."/>
            <person name="Gubbala S."/>
            <person name="Hirani K."/>
            <person name="Jayaseelan J.C."/>
            <person name="Lara F."/>
            <person name="Munidasa M."/>
            <person name="Palculict T."/>
            <person name="Patil S."/>
            <person name="Pu L.-L."/>
            <person name="Saada N."/>
            <person name="Tang L."/>
            <person name="Weissenberger G."/>
            <person name="Zhu Y."/>
            <person name="Hemphill L."/>
            <person name="Shang Y."/>
            <person name="Youmans B."/>
            <person name="Ayvaz T."/>
            <person name="Ross M."/>
            <person name="Santibanez J."/>
            <person name="Aqrawi P."/>
            <person name="Gross S."/>
            <person name="Joshi V."/>
            <person name="Fowler G."/>
            <person name="Nazareth L."/>
            <person name="Reid J."/>
            <person name="Worley K."/>
            <person name="Petrosino J."/>
            <person name="Highlander S."/>
            <person name="Gibbs R."/>
        </authorList>
    </citation>
    <scope>NUCLEOTIDE SEQUENCE [LARGE SCALE GENOMIC DNA]</scope>
    <source>
        <strain evidence="3 4">DSM 2778</strain>
    </source>
</reference>
<evidence type="ECO:0000313" key="3">
    <source>
        <dbReference type="EMBL" id="EGK59831.1"/>
    </source>
</evidence>
<feature type="compositionally biased region" description="Low complexity" evidence="1">
    <location>
        <begin position="172"/>
        <end position="184"/>
    </location>
</feature>
<evidence type="ECO:0000256" key="1">
    <source>
        <dbReference type="SAM" id="MobiDB-lite"/>
    </source>
</evidence>
<feature type="region of interest" description="Disordered" evidence="1">
    <location>
        <begin position="135"/>
        <end position="218"/>
    </location>
</feature>
<feature type="compositionally biased region" description="Polar residues" evidence="1">
    <location>
        <begin position="270"/>
        <end position="282"/>
    </location>
</feature>
<sequence>MKMSSRKTMLTAAVLVTLSSGTTYAATPETVDSQDLFHANRLVTDPAKNPAVEETSVGDQYEASISGQKKTSSSAQAPETSTQVKPARLRWESVDARLAARNNEPSFNLSAQKAKPVIITAEDIRREEKLAAKEGRPVRELVGDVNMNRPVPPPRPKKSTSHTEAESYVNGAAASTSTNAMSSTDHPRSAQASAASNEMYRTPSGSGRQMSEQAAVASGQAYAPFNAQHTDQQAPGSTQHGYISQTAPNTVTSSNTPSPDIMQQAERMAQTPSSGSGRQMSEQVAVASGQAYASFNAQHTDQQTPGSAQHGYVSQTAPNTITSSNTPSPDIMQQAERMAQTPSSTLPSATVSSAGAVAEVEQRPSRSHYSQLPHEEFSLTPAAENGAAPRQPEKFEALGGMPAQRPIAPAVKDVAPAVERSVRPEGVPALSPRQVTQNNVDDLAGISDEVRRHILAGQLAMEVQLQRDPSVAGMRAITKVLRENTTLTRLQKIDFLIGFGRALHRSGLPRQQEALLIKTIAESF</sequence>
<dbReference type="AlphaFoldDB" id="F5RME0"/>
<dbReference type="eggNOG" id="ENOG50339R6">
    <property type="taxonomic scope" value="Bacteria"/>
</dbReference>
<evidence type="ECO:0000313" key="4">
    <source>
        <dbReference type="Proteomes" id="UP000004067"/>
    </source>
</evidence>
<comment type="caution">
    <text evidence="3">The sequence shown here is derived from an EMBL/GenBank/DDBJ whole genome shotgun (WGS) entry which is preliminary data.</text>
</comment>
<dbReference type="RefSeq" id="WP_006306395.1">
    <property type="nucleotide sequence ID" value="NZ_GL892076.1"/>
</dbReference>
<feature type="compositionally biased region" description="Polar residues" evidence="1">
    <location>
        <begin position="63"/>
        <end position="84"/>
    </location>
</feature>
<feature type="chain" id="PRO_5003331837" evidence="2">
    <location>
        <begin position="26"/>
        <end position="524"/>
    </location>
</feature>
<evidence type="ECO:0000256" key="2">
    <source>
        <dbReference type="SAM" id="SignalP"/>
    </source>
</evidence>
<dbReference type="Proteomes" id="UP000004067">
    <property type="component" value="Unassembled WGS sequence"/>
</dbReference>
<feature type="compositionally biased region" description="Polar residues" evidence="1">
    <location>
        <begin position="230"/>
        <end position="258"/>
    </location>
</feature>
<feature type="region of interest" description="Disordered" evidence="1">
    <location>
        <begin position="47"/>
        <end position="87"/>
    </location>
</feature>
<proteinExistence type="predicted"/>
<feature type="region of interest" description="Disordered" evidence="1">
    <location>
        <begin position="230"/>
        <end position="285"/>
    </location>
</feature>
<feature type="compositionally biased region" description="Polar residues" evidence="1">
    <location>
        <begin position="340"/>
        <end position="353"/>
    </location>
</feature>
<organism evidence="3 4">
    <name type="scientific">Centipeda periodontii DSM 2778</name>
    <dbReference type="NCBI Taxonomy" id="888060"/>
    <lineage>
        <taxon>Bacteria</taxon>
        <taxon>Bacillati</taxon>
        <taxon>Bacillota</taxon>
        <taxon>Negativicutes</taxon>
        <taxon>Selenomonadales</taxon>
        <taxon>Selenomonadaceae</taxon>
        <taxon>Centipeda</taxon>
    </lineage>
</organism>
<protein>
    <submittedName>
        <fullName evidence="3">Uncharacterized protein</fullName>
    </submittedName>
</protein>
<feature type="compositionally biased region" description="Polar residues" evidence="1">
    <location>
        <begin position="203"/>
        <end position="212"/>
    </location>
</feature>
<dbReference type="EMBL" id="AFHQ01000033">
    <property type="protein sequence ID" value="EGK59831.1"/>
    <property type="molecule type" value="Genomic_DNA"/>
</dbReference>
<feature type="signal peptide" evidence="2">
    <location>
        <begin position="1"/>
        <end position="25"/>
    </location>
</feature>
<gene>
    <name evidence="3" type="ORF">HMPREF9081_1426</name>
</gene>
<dbReference type="STRING" id="888060.HMPREF9081_1426"/>